<dbReference type="GO" id="GO:0016324">
    <property type="term" value="C:apical plasma membrane"/>
    <property type="evidence" value="ECO:0007669"/>
    <property type="project" value="UniProtKB-SubCell"/>
</dbReference>
<dbReference type="PANTHER" id="PTHR11453">
    <property type="entry name" value="ANION EXCHANGE PROTEIN"/>
    <property type="match status" value="1"/>
</dbReference>
<keyword evidence="6 14" id="KW-0812">Transmembrane</keyword>
<sequence length="1147" mass="128942">MEEERAGEQMRPLLTTGHDEEAVVDMGKISSTINTNFEKEELESHRAVYIGVHVPFGKQGRRRHRHRGHKHHRRRKEKETDKEDGRESPSYDTPSQRVQFILGTEEDDEHIPHDLFTEMDELCFREGEEYEWKETARWLKFEEDVEDGGERWSKPYVATLSLHSLFELRSCILNGTVMLDMRANTLDEIADMVLDNMIASGHLDESTRENVREALLKRHHHQNEKKFSNRIPLVRSFADIGKKHSDPLLLEKNGLLASPQSAPGNLDTGKSGELKTSGTGGSRENSTVDFSKESASWHCSCGTLGVGLKRSAVDMNFMRKIPIGAEASNVLVGEVDFLERPIIAFVRLSPAVLLSGLTEVPVPTRFLFLLLGPAGKAPQYHEIGRSIATLMTDDVFHDVAYKAKDRNDLLSGIDEFLDQVTVLPPGEWDPSIRIEPPKSVPSQEKRKIPKFPNGAASPGEPLKEEGHHAGPELQRTGRLFGGLILDIKRKAPFFLSDFKDALSLQCLASILFLYCACMSPVITFGGLLGEATEGRISAIESLFGASLTGIAYSLFAGQPLTILGSTGPVLVFEKILFKFCKDYKLSYLSLRTSIGLWTAFLCILLVATDASSLVCYITRFTEEAFAALICIIFIYEALEKLFQLGEMYAFNMHNDLDKLTSYSCVCSEPPNPSNETLKIWMTANKSVDTIPWTNLTVKQCKDLHGVFVGSACGHDGPYFPDVLFWSVILFFATFFLSSFLKQFKTKRYFPTKVRSTISDFAVFLTIVIMVLIDYLVGVPSPKLHVPQKFEPTRSDRGWLIDPLGPNPWWTLVVAAVPALLCTILIFMDQQITAVIINRKEHKLKKGCGYHLDLLMVGIMLGICSIMGLPWFVAATVLSISHVNSLKVESECSAPGEQPKFLGIREQRVTGLMIFVLMGLSVFMTSVLKFIPMPVLYGVFLYMGASSLKGIQFFDRIKLFGMPAKHQPDLIYLRYVPLWKVHIFTVIQLTCLVLLWVIKASAAAVVFPMMVLALVFIRKLLDLCFTKRELSWLDDLMPESKKKKEDDKKKKAKEEAERMFQTVESETLPYERGDVLEIPVKALKYSIDPSVVNISDEMAKTAQWKALSMNTENIKVTRSNLSSEKEECVKLDLENTSEVKYVDAETSL</sequence>
<evidence type="ECO:0000256" key="9">
    <source>
        <dbReference type="ARBA" id="ARBA00023065"/>
    </source>
</evidence>
<dbReference type="FunFam" id="3.40.930.10:FF:000001">
    <property type="entry name" value="Anion exchange protein"/>
    <property type="match status" value="1"/>
</dbReference>
<feature type="domain" description="Band 3 cytoplasmic" evidence="17">
    <location>
        <begin position="113"/>
        <end position="430"/>
    </location>
</feature>
<feature type="transmembrane region" description="Helical" evidence="14">
    <location>
        <begin position="808"/>
        <end position="827"/>
    </location>
</feature>
<evidence type="ECO:0000256" key="2">
    <source>
        <dbReference type="ARBA" id="ARBA00004554"/>
    </source>
</evidence>
<feature type="compositionally biased region" description="Polar residues" evidence="15">
    <location>
        <begin position="274"/>
        <end position="287"/>
    </location>
</feature>
<name>A0A8D0BWJ5_SALMN</name>
<feature type="region of interest" description="Disordered" evidence="15">
    <location>
        <begin position="433"/>
        <end position="469"/>
    </location>
</feature>
<evidence type="ECO:0000256" key="4">
    <source>
        <dbReference type="ARBA" id="ARBA00022448"/>
    </source>
</evidence>
<feature type="region of interest" description="Disordered" evidence="15">
    <location>
        <begin position="58"/>
        <end position="95"/>
    </location>
</feature>
<feature type="transmembrane region" description="Helical" evidence="14">
    <location>
        <begin position="934"/>
        <end position="953"/>
    </location>
</feature>
<evidence type="ECO:0000256" key="5">
    <source>
        <dbReference type="ARBA" id="ARBA00022475"/>
    </source>
</evidence>
<dbReference type="FunFam" id="1.10.287.570:FF:000001">
    <property type="entry name" value="Anion exchange protein"/>
    <property type="match status" value="1"/>
</dbReference>
<feature type="transmembrane region" description="Helical" evidence="14">
    <location>
        <begin position="908"/>
        <end position="927"/>
    </location>
</feature>
<evidence type="ECO:0000256" key="7">
    <source>
        <dbReference type="ARBA" id="ARBA00022989"/>
    </source>
</evidence>
<feature type="transmembrane region" description="Helical" evidence="14">
    <location>
        <begin position="536"/>
        <end position="555"/>
    </location>
</feature>
<evidence type="ECO:0000256" key="10">
    <source>
        <dbReference type="ARBA" id="ARBA00023136"/>
    </source>
</evidence>
<dbReference type="PRINTS" id="PR01231">
    <property type="entry name" value="HCO3TRNSPORT"/>
</dbReference>
<dbReference type="GO" id="GO:0008509">
    <property type="term" value="F:monoatomic anion transmembrane transporter activity"/>
    <property type="evidence" value="ECO:0007669"/>
    <property type="project" value="InterPro"/>
</dbReference>
<dbReference type="PRINTS" id="PR01232">
    <property type="entry name" value="NAHCO3TRSPRT"/>
</dbReference>
<dbReference type="GO" id="GO:0005452">
    <property type="term" value="F:solute:inorganic anion antiporter activity"/>
    <property type="evidence" value="ECO:0007669"/>
    <property type="project" value="InterPro"/>
</dbReference>
<reference evidence="18" key="2">
    <citation type="submission" date="2025-09" db="UniProtKB">
        <authorList>
            <consortium name="Ensembl"/>
        </authorList>
    </citation>
    <scope>IDENTIFICATION</scope>
</reference>
<dbReference type="GO" id="GO:0008510">
    <property type="term" value="F:sodium:bicarbonate symporter activity"/>
    <property type="evidence" value="ECO:0007669"/>
    <property type="project" value="TreeGrafter"/>
</dbReference>
<keyword evidence="5" id="KW-1003">Cell membrane</keyword>
<accession>A0A8D0BWJ5</accession>
<feature type="transmembrane region" description="Helical" evidence="14">
    <location>
        <begin position="507"/>
        <end position="529"/>
    </location>
</feature>
<evidence type="ECO:0000256" key="15">
    <source>
        <dbReference type="SAM" id="MobiDB-lite"/>
    </source>
</evidence>
<feature type="transmembrane region" description="Helical" evidence="14">
    <location>
        <begin position="624"/>
        <end position="642"/>
    </location>
</feature>
<dbReference type="Proteomes" id="UP000694421">
    <property type="component" value="Unplaced"/>
</dbReference>
<keyword evidence="12" id="KW-0325">Glycoprotein</keyword>
<comment type="subcellular location">
    <subcellularLocation>
        <location evidence="1">Apical cell membrane</location>
    </subcellularLocation>
    <subcellularLocation>
        <location evidence="2">Basolateral cell membrane</location>
        <topology evidence="2">Multi-pass membrane protein</topology>
    </subcellularLocation>
    <subcellularLocation>
        <location evidence="14">Membrane</location>
        <topology evidence="14">Multi-pass membrane protein</topology>
    </subcellularLocation>
</comment>
<keyword evidence="7 14" id="KW-1133">Transmembrane helix</keyword>
<comment type="similarity">
    <text evidence="3 14">Belongs to the anion exchanger (TC 2.A.31) family.</text>
</comment>
<dbReference type="Gene3D" id="3.40.930.10">
    <property type="entry name" value="Mannitol-specific EII, Chain A"/>
    <property type="match status" value="1"/>
</dbReference>
<keyword evidence="19" id="KW-1185">Reference proteome</keyword>
<reference evidence="18" key="1">
    <citation type="submission" date="2025-08" db="UniProtKB">
        <authorList>
            <consortium name="Ensembl"/>
        </authorList>
    </citation>
    <scope>IDENTIFICATION</scope>
</reference>
<dbReference type="Pfam" id="PF07565">
    <property type="entry name" value="Band_3_cyto"/>
    <property type="match status" value="1"/>
</dbReference>
<dbReference type="GO" id="GO:0016323">
    <property type="term" value="C:basolateral plasma membrane"/>
    <property type="evidence" value="ECO:0007669"/>
    <property type="project" value="UniProtKB-SubCell"/>
</dbReference>
<feature type="transmembrane region" description="Helical" evidence="14">
    <location>
        <begin position="760"/>
        <end position="777"/>
    </location>
</feature>
<feature type="transmembrane region" description="Helical" evidence="14">
    <location>
        <begin position="848"/>
        <end position="872"/>
    </location>
</feature>
<dbReference type="InterPro" id="IPR013769">
    <property type="entry name" value="Band3_cytoplasmic_dom"/>
</dbReference>
<evidence type="ECO:0000256" key="11">
    <source>
        <dbReference type="ARBA" id="ARBA00023157"/>
    </source>
</evidence>
<keyword evidence="13" id="KW-0739">Sodium transport</keyword>
<proteinExistence type="inferred from homology"/>
<evidence type="ECO:0000256" key="14">
    <source>
        <dbReference type="RuleBase" id="RU362035"/>
    </source>
</evidence>
<keyword evidence="4 14" id="KW-0813">Transport</keyword>
<feature type="region of interest" description="Disordered" evidence="15">
    <location>
        <begin position="259"/>
        <end position="287"/>
    </location>
</feature>
<evidence type="ECO:0000313" key="18">
    <source>
        <dbReference type="Ensembl" id="ENSSMRP00000014157.1"/>
    </source>
</evidence>
<feature type="transmembrane region" description="Helical" evidence="14">
    <location>
        <begin position="722"/>
        <end position="740"/>
    </location>
</feature>
<feature type="region of interest" description="Disordered" evidence="15">
    <location>
        <begin position="1"/>
        <end position="25"/>
    </location>
</feature>
<dbReference type="InterPro" id="IPR003020">
    <property type="entry name" value="HCO3_transpt_euk"/>
</dbReference>
<feature type="transmembrane region" description="Helical" evidence="14">
    <location>
        <begin position="985"/>
        <end position="1016"/>
    </location>
</feature>
<dbReference type="PANTHER" id="PTHR11453:SF105">
    <property type="entry name" value="SODIUM BICARBONATE COTRANSPORTER 3"/>
    <property type="match status" value="1"/>
</dbReference>
<evidence type="ECO:0000256" key="6">
    <source>
        <dbReference type="ARBA" id="ARBA00022692"/>
    </source>
</evidence>
<feature type="compositionally biased region" description="Basic and acidic residues" evidence="15">
    <location>
        <begin position="77"/>
        <end position="89"/>
    </location>
</feature>
<evidence type="ECO:0000256" key="1">
    <source>
        <dbReference type="ARBA" id="ARBA00004221"/>
    </source>
</evidence>
<dbReference type="InterPro" id="IPR016152">
    <property type="entry name" value="PTrfase/Anion_transptr"/>
</dbReference>
<evidence type="ECO:0000256" key="8">
    <source>
        <dbReference type="ARBA" id="ARBA00023053"/>
    </source>
</evidence>
<keyword evidence="11" id="KW-1015">Disulfide bond</keyword>
<dbReference type="SUPFAM" id="SSF55804">
    <property type="entry name" value="Phoshotransferase/anion transport protein"/>
    <property type="match status" value="1"/>
</dbReference>
<feature type="transmembrane region" description="Helical" evidence="14">
    <location>
        <begin position="594"/>
        <end position="617"/>
    </location>
</feature>
<evidence type="ECO:0000259" key="17">
    <source>
        <dbReference type="Pfam" id="PF07565"/>
    </source>
</evidence>
<dbReference type="GeneTree" id="ENSGT00940000157045"/>
<evidence type="ECO:0000259" key="16">
    <source>
        <dbReference type="Pfam" id="PF00955"/>
    </source>
</evidence>
<dbReference type="NCBIfam" id="TIGR00834">
    <property type="entry name" value="ae"/>
    <property type="match status" value="1"/>
</dbReference>
<keyword evidence="10 14" id="KW-0472">Membrane</keyword>
<protein>
    <recommendedName>
        <fullName evidence="14">Anion exchange protein</fullName>
    </recommendedName>
</protein>
<dbReference type="InterPro" id="IPR003024">
    <property type="entry name" value="Na/HCO3_transpt"/>
</dbReference>
<dbReference type="Pfam" id="PF00955">
    <property type="entry name" value="HCO3_cotransp"/>
    <property type="match status" value="1"/>
</dbReference>
<evidence type="ECO:0000256" key="12">
    <source>
        <dbReference type="ARBA" id="ARBA00023180"/>
    </source>
</evidence>
<evidence type="ECO:0000313" key="19">
    <source>
        <dbReference type="Proteomes" id="UP000694421"/>
    </source>
</evidence>
<evidence type="ECO:0000256" key="13">
    <source>
        <dbReference type="ARBA" id="ARBA00023201"/>
    </source>
</evidence>
<dbReference type="InterPro" id="IPR011531">
    <property type="entry name" value="HCO3_transpt-like_TM_dom"/>
</dbReference>
<evidence type="ECO:0000256" key="3">
    <source>
        <dbReference type="ARBA" id="ARBA00010993"/>
    </source>
</evidence>
<dbReference type="AlphaFoldDB" id="A0A8D0BWJ5"/>
<feature type="domain" description="Bicarbonate transporter-like transmembrane" evidence="16">
    <location>
        <begin position="478"/>
        <end position="1037"/>
    </location>
</feature>
<keyword evidence="8" id="KW-0915">Sodium</keyword>
<dbReference type="Gene3D" id="1.10.287.570">
    <property type="entry name" value="Helical hairpin bin"/>
    <property type="match status" value="1"/>
</dbReference>
<dbReference type="Ensembl" id="ENSSMRT00000016490.1">
    <property type="protein sequence ID" value="ENSSMRP00000014157.1"/>
    <property type="gene ID" value="ENSSMRG00000011020.1"/>
</dbReference>
<keyword evidence="9 14" id="KW-0406">Ion transport</keyword>
<dbReference type="OMA" id="FCVAVRY"/>
<dbReference type="GO" id="GO:0051453">
    <property type="term" value="P:regulation of intracellular pH"/>
    <property type="evidence" value="ECO:0007669"/>
    <property type="project" value="TreeGrafter"/>
</dbReference>
<organism evidence="18 19">
    <name type="scientific">Salvator merianae</name>
    <name type="common">Argentine black and white tegu</name>
    <name type="synonym">Tupinambis merianae</name>
    <dbReference type="NCBI Taxonomy" id="96440"/>
    <lineage>
        <taxon>Eukaryota</taxon>
        <taxon>Metazoa</taxon>
        <taxon>Chordata</taxon>
        <taxon>Craniata</taxon>
        <taxon>Vertebrata</taxon>
        <taxon>Euteleostomi</taxon>
        <taxon>Lepidosauria</taxon>
        <taxon>Squamata</taxon>
        <taxon>Bifurcata</taxon>
        <taxon>Unidentata</taxon>
        <taxon>Episquamata</taxon>
        <taxon>Laterata</taxon>
        <taxon>Teiioidea</taxon>
        <taxon>Teiidae</taxon>
        <taxon>Salvator</taxon>
    </lineage>
</organism>
<feature type="compositionally biased region" description="Basic residues" evidence="15">
    <location>
        <begin position="59"/>
        <end position="76"/>
    </location>
</feature>